<evidence type="ECO:0000256" key="4">
    <source>
        <dbReference type="ARBA" id="ARBA00022777"/>
    </source>
</evidence>
<evidence type="ECO:0000256" key="10">
    <source>
        <dbReference type="PIRSR" id="PIRSR630616-3"/>
    </source>
</evidence>
<comment type="catalytic activity">
    <reaction evidence="7 12">
        <text>L-seryl-[protein] + ATP = O-phospho-L-seryl-[protein] + ADP + H(+)</text>
        <dbReference type="Rhea" id="RHEA:17989"/>
        <dbReference type="Rhea" id="RHEA-COMP:9863"/>
        <dbReference type="Rhea" id="RHEA-COMP:11604"/>
        <dbReference type="ChEBI" id="CHEBI:15378"/>
        <dbReference type="ChEBI" id="CHEBI:29999"/>
        <dbReference type="ChEBI" id="CHEBI:30616"/>
        <dbReference type="ChEBI" id="CHEBI:83421"/>
        <dbReference type="ChEBI" id="CHEBI:456216"/>
        <dbReference type="EC" id="2.7.11.1"/>
    </reaction>
</comment>
<keyword evidence="1 12" id="KW-0723">Serine/threonine-protein kinase</keyword>
<dbReference type="Proteomes" id="UP000001926">
    <property type="component" value="Partially assembled WGS sequence"/>
</dbReference>
<reference evidence="15" key="2">
    <citation type="submission" date="2007-03" db="EMBL/GenBank/DDBJ databases">
        <authorList>
            <person name="Lorenzi H."/>
            <person name="Amedeo P."/>
            <person name="Inman J."/>
            <person name="Schobel S."/>
            <person name="Caler E."/>
        </authorList>
    </citation>
    <scope>GENOME REANNOTATION</scope>
    <source>
        <strain evidence="15">HM-1:IMSS</strain>
    </source>
</reference>
<dbReference type="GO" id="GO:0006281">
    <property type="term" value="P:DNA repair"/>
    <property type="evidence" value="ECO:0007669"/>
    <property type="project" value="InterPro"/>
</dbReference>
<evidence type="ECO:0000313" key="15">
    <source>
        <dbReference type="EMBL" id="EAL50571.2"/>
    </source>
</evidence>
<keyword evidence="2 12" id="KW-0808">Transferase</keyword>
<dbReference type="PANTHER" id="PTHR24350">
    <property type="entry name" value="SERINE/THREONINE-PROTEIN KINASE IAL-RELATED"/>
    <property type="match status" value="1"/>
</dbReference>
<dbReference type="FunCoup" id="C4LY26">
    <property type="interactions" value="93"/>
</dbReference>
<dbReference type="InterPro" id="IPR030616">
    <property type="entry name" value="Aur-like"/>
</dbReference>
<dbReference type="EMBL" id="DS571175">
    <property type="protein sequence ID" value="EAL50571.2"/>
    <property type="molecule type" value="Genomic_DNA"/>
</dbReference>
<dbReference type="FunFam" id="3.30.2170.10:FF:000004">
    <property type="entry name" value="Endonuclease V, putative"/>
    <property type="match status" value="1"/>
</dbReference>
<evidence type="ECO:0000256" key="12">
    <source>
        <dbReference type="RuleBase" id="RU367134"/>
    </source>
</evidence>
<dbReference type="InParanoid" id="C4LY26"/>
<dbReference type="CDD" id="cd14007">
    <property type="entry name" value="STKc_Aurora"/>
    <property type="match status" value="1"/>
</dbReference>
<dbReference type="VEuPathDB" id="AmoebaDB:EHI8A_025270"/>
<dbReference type="SMR" id="C4LY26"/>
<dbReference type="SMART" id="SM00220">
    <property type="entry name" value="S_TKc"/>
    <property type="match status" value="1"/>
</dbReference>
<dbReference type="PROSITE" id="PS50011">
    <property type="entry name" value="PROTEIN_KINASE_DOM"/>
    <property type="match status" value="1"/>
</dbReference>
<dbReference type="Pfam" id="PF04493">
    <property type="entry name" value="Endonuclease_5"/>
    <property type="match status" value="1"/>
</dbReference>
<dbReference type="SUPFAM" id="SSF56112">
    <property type="entry name" value="Protein kinase-like (PK-like)"/>
    <property type="match status" value="1"/>
</dbReference>
<feature type="domain" description="Protein kinase" evidence="14">
    <location>
        <begin position="40"/>
        <end position="290"/>
    </location>
</feature>
<dbReference type="FunFam" id="3.30.200.20:FF:000042">
    <property type="entry name" value="Aurora kinase A"/>
    <property type="match status" value="1"/>
</dbReference>
<proteinExistence type="inferred from homology"/>
<dbReference type="GO" id="GO:0005876">
    <property type="term" value="C:spindle microtubule"/>
    <property type="evidence" value="ECO:0000318"/>
    <property type="project" value="GO_Central"/>
</dbReference>
<sequence>MAAPRRFAQLSVNSPLKKEIESKPKKDDEKKPTQLSLDMFDVGKPLGQGKFGNVYLVKYKKYDYVCALKVIFKRQLQKCGMGIQMKREIELQSHLNHPNILKLFGFFEDKNRWFLVLEYCKKGELYGLLQQAGRFDERRAARYIKATTEALKYCQEMNCIHRDLKPENIMIDHNDQVKLADFGWSVHTNTKRNTYCGTLDYLCPEIVLEKYYDGSIDQWCLGVLTFELCTGEPPFQSNSREEVMKKVRNVKYSFPSYLTNDCKDFINKLIQYDPSKRMIMEKQWENYQILHSKDVILEDSHDWTLNTLLRGLDISFSTNHPNLAIGCLVVCEYPSGKELLTLTCRKIITIPYISGFLGFREVEVYHELLNDCKEKYPELYPQVVLVDGNGYYHPRRFGSATHVGVYCDIPSIGVAKTVLCVDGIGKKEINIITSQIKPGESTTVSTSNGEVLCEVIRSRGGSINPIIVSCGNKVSLSTAVIICKECCLHKIPEPIRLADLISRKLLRDEGLLSHMN</sequence>
<evidence type="ECO:0000256" key="1">
    <source>
        <dbReference type="ARBA" id="ARBA00022527"/>
    </source>
</evidence>
<dbReference type="EC" id="2.7.11.1" evidence="12"/>
<dbReference type="Gene3D" id="3.30.200.20">
    <property type="entry name" value="Phosphorylase Kinase, domain 1"/>
    <property type="match status" value="1"/>
</dbReference>
<dbReference type="InterPro" id="IPR008271">
    <property type="entry name" value="Ser/Thr_kinase_AS"/>
</dbReference>
<dbReference type="InterPro" id="IPR000719">
    <property type="entry name" value="Prot_kinase_dom"/>
</dbReference>
<dbReference type="GO" id="GO:0051233">
    <property type="term" value="C:spindle midzone"/>
    <property type="evidence" value="ECO:0000318"/>
    <property type="project" value="GO_Central"/>
</dbReference>
<feature type="binding site" evidence="9">
    <location>
        <position position="50"/>
    </location>
    <ligand>
        <name>ATP</name>
        <dbReference type="ChEBI" id="CHEBI:30616"/>
    </ligand>
</feature>
<evidence type="ECO:0000256" key="11">
    <source>
        <dbReference type="PROSITE-ProRule" id="PRU10141"/>
    </source>
</evidence>
<dbReference type="PROSITE" id="PS00108">
    <property type="entry name" value="PROTEIN_KINASE_ST"/>
    <property type="match status" value="1"/>
</dbReference>
<comment type="catalytic activity">
    <reaction evidence="6 12">
        <text>L-threonyl-[protein] + ATP = O-phospho-L-threonyl-[protein] + ADP + H(+)</text>
        <dbReference type="Rhea" id="RHEA:46608"/>
        <dbReference type="Rhea" id="RHEA-COMP:11060"/>
        <dbReference type="Rhea" id="RHEA-COMP:11605"/>
        <dbReference type="ChEBI" id="CHEBI:15378"/>
        <dbReference type="ChEBI" id="CHEBI:30013"/>
        <dbReference type="ChEBI" id="CHEBI:30616"/>
        <dbReference type="ChEBI" id="CHEBI:61977"/>
        <dbReference type="ChEBI" id="CHEBI:456216"/>
        <dbReference type="EC" id="2.7.11.1"/>
    </reaction>
</comment>
<feature type="binding site" evidence="11">
    <location>
        <position position="73"/>
    </location>
    <ligand>
        <name>ATP</name>
        <dbReference type="ChEBI" id="CHEBI:30616"/>
    </ligand>
</feature>
<evidence type="ECO:0000256" key="7">
    <source>
        <dbReference type="ARBA" id="ARBA00048679"/>
    </source>
</evidence>
<feature type="region of interest" description="Disordered" evidence="13">
    <location>
        <begin position="1"/>
        <end position="32"/>
    </location>
</feature>
<keyword evidence="5 9" id="KW-0067">ATP-binding</keyword>
<feature type="cross-link" description="Glycyl lysine isopeptide (Lys-Gly) (interchain with G-Cter in SUMO2)" evidence="10">
    <location>
        <position position="165"/>
    </location>
</feature>
<dbReference type="FunFam" id="1.10.510.10:FF:000235">
    <property type="entry name" value="Serine/threonine-protein kinase ark1"/>
    <property type="match status" value="1"/>
</dbReference>
<evidence type="ECO:0000256" key="13">
    <source>
        <dbReference type="SAM" id="MobiDB-lite"/>
    </source>
</evidence>
<feature type="active site" description="Proton acceptor" evidence="8">
    <location>
        <position position="163"/>
    </location>
</feature>
<feature type="binding site" evidence="9">
    <location>
        <position position="69"/>
    </location>
    <ligand>
        <name>ATP</name>
        <dbReference type="ChEBI" id="CHEBI:30616"/>
    </ligand>
</feature>
<dbReference type="GO" id="GO:0000776">
    <property type="term" value="C:kinetochore"/>
    <property type="evidence" value="ECO:0000318"/>
    <property type="project" value="GO_Central"/>
</dbReference>
<dbReference type="Gene3D" id="3.30.2170.10">
    <property type="entry name" value="archaeoglobus fulgidus dsm 4304 superfamily"/>
    <property type="match status" value="1"/>
</dbReference>
<protein>
    <recommendedName>
        <fullName evidence="12">Aurora kinase</fullName>
        <ecNumber evidence="12">2.7.11.1</ecNumber>
    </recommendedName>
</protein>
<dbReference type="CDD" id="cd06559">
    <property type="entry name" value="Endonuclease_V"/>
    <property type="match status" value="1"/>
</dbReference>
<dbReference type="GeneID" id="3410276"/>
<dbReference type="OrthoDB" id="20018at2759"/>
<dbReference type="VEuPathDB" id="AmoebaDB:KM1_187030"/>
<dbReference type="Pfam" id="PF00069">
    <property type="entry name" value="Pkinase"/>
    <property type="match status" value="1"/>
</dbReference>
<dbReference type="GO" id="GO:0032465">
    <property type="term" value="P:regulation of cytokinesis"/>
    <property type="evidence" value="ECO:0000318"/>
    <property type="project" value="GO_Central"/>
</dbReference>
<dbReference type="PROSITE" id="PS00107">
    <property type="entry name" value="PROTEIN_KINASE_ATP"/>
    <property type="match status" value="1"/>
</dbReference>
<dbReference type="GO" id="GO:0005524">
    <property type="term" value="F:ATP binding"/>
    <property type="evidence" value="ECO:0007669"/>
    <property type="project" value="UniProtKB-UniRule"/>
</dbReference>
<evidence type="ECO:0000256" key="9">
    <source>
        <dbReference type="PIRSR" id="PIRSR630616-2"/>
    </source>
</evidence>
<evidence type="ECO:0000259" key="14">
    <source>
        <dbReference type="PROSITE" id="PS50011"/>
    </source>
</evidence>
<comment type="similarity">
    <text evidence="12">Belongs to the protein kinase superfamily. Ser/Thr protein kinase family. Aurora subfamily.</text>
</comment>
<evidence type="ECO:0000256" key="3">
    <source>
        <dbReference type="ARBA" id="ARBA00022741"/>
    </source>
</evidence>
<feature type="binding site" evidence="9">
    <location>
        <position position="181"/>
    </location>
    <ligand>
        <name>ATP</name>
        <dbReference type="ChEBI" id="CHEBI:30616"/>
    </ligand>
</feature>
<dbReference type="GO" id="GO:0005634">
    <property type="term" value="C:nucleus"/>
    <property type="evidence" value="ECO:0000318"/>
    <property type="project" value="GO_Central"/>
</dbReference>
<dbReference type="GO" id="GO:0000922">
    <property type="term" value="C:spindle pole"/>
    <property type="evidence" value="ECO:0000318"/>
    <property type="project" value="GO_Central"/>
</dbReference>
<dbReference type="STRING" id="5759.C4LY26"/>
<dbReference type="GO" id="GO:0032133">
    <property type="term" value="C:chromosome passenger complex"/>
    <property type="evidence" value="ECO:0000318"/>
    <property type="project" value="GO_Central"/>
</dbReference>
<keyword evidence="3 9" id="KW-0547">Nucleotide-binding</keyword>
<dbReference type="GO" id="GO:0007052">
    <property type="term" value="P:mitotic spindle organization"/>
    <property type="evidence" value="ECO:0000318"/>
    <property type="project" value="GO_Central"/>
</dbReference>
<keyword evidence="16" id="KW-1185">Reference proteome</keyword>
<evidence type="ECO:0000256" key="2">
    <source>
        <dbReference type="ARBA" id="ARBA00022679"/>
    </source>
</evidence>
<name>C4LY26_ENTH1</name>
<dbReference type="InterPro" id="IPR007581">
    <property type="entry name" value="Endonuclease-V"/>
</dbReference>
<gene>
    <name evidence="15" type="ORF">EHI_177010</name>
</gene>
<dbReference type="AlphaFoldDB" id="C4LY26"/>
<dbReference type="Gene3D" id="1.10.510.10">
    <property type="entry name" value="Transferase(Phosphotransferase) domain 1"/>
    <property type="match status" value="1"/>
</dbReference>
<dbReference type="HOGENOM" id="CLU_528352_0_0_1"/>
<evidence type="ECO:0000256" key="6">
    <source>
        <dbReference type="ARBA" id="ARBA00047899"/>
    </source>
</evidence>
<dbReference type="InterPro" id="IPR017441">
    <property type="entry name" value="Protein_kinase_ATP_BS"/>
</dbReference>
<feature type="compositionally biased region" description="Basic and acidic residues" evidence="13">
    <location>
        <begin position="16"/>
        <end position="32"/>
    </location>
</feature>
<dbReference type="GO" id="GO:0004519">
    <property type="term" value="F:endonuclease activity"/>
    <property type="evidence" value="ECO:0007669"/>
    <property type="project" value="InterPro"/>
</dbReference>
<reference evidence="15" key="1">
    <citation type="journal article" date="2005" name="Nature">
        <title>The genome of the protist parasite Entamoeba histolytica.</title>
        <authorList>
            <person name="Loftus B."/>
            <person name="Anderson I."/>
            <person name="Davies R."/>
            <person name="Alsmark U.C."/>
            <person name="Samuelson J."/>
            <person name="Amedeo P."/>
            <person name="Roncaglia P."/>
            <person name="Berriman M."/>
            <person name="Hirt R.P."/>
            <person name="Mann B.J."/>
            <person name="Nozaki T."/>
            <person name="Suh B."/>
            <person name="Pop M."/>
            <person name="Duchene M."/>
            <person name="Ackers J."/>
            <person name="Tannich E."/>
            <person name="Leippe M."/>
            <person name="Hofer M."/>
            <person name="Bruchhaus I."/>
            <person name="Willhoeft U."/>
            <person name="Bhattacharya A."/>
            <person name="Chillingworth T."/>
            <person name="Churcher C."/>
            <person name="Hance Z."/>
            <person name="Harris B."/>
            <person name="Harris D."/>
            <person name="Jagels K."/>
            <person name="Moule S."/>
            <person name="Mungall K."/>
            <person name="Ormond D."/>
            <person name="Squares R."/>
            <person name="Whitehead S."/>
            <person name="Quail M.A."/>
            <person name="Rabbinowitsch E."/>
            <person name="Norbertczak H."/>
            <person name="Price C."/>
            <person name="Wang Z."/>
            <person name="Guillen N."/>
            <person name="Gilchrist C."/>
            <person name="Stroup S.E."/>
            <person name="Bhattacharya S."/>
            <person name="Lohia A."/>
            <person name="Foster P.G."/>
            <person name="Sicheritz-Ponten T."/>
            <person name="Weber C."/>
            <person name="Singh U."/>
            <person name="Mukherjee C."/>
            <person name="El-Sayed N.M."/>
            <person name="Petri W.A.Jr."/>
            <person name="Clark C.G."/>
            <person name="Embley T.M."/>
            <person name="Barrell B."/>
            <person name="Fraser C.M."/>
            <person name="Hall N."/>
        </authorList>
    </citation>
    <scope>NUCLEOTIDE SEQUENCE [LARGE SCALE GENOMIC DNA]</scope>
    <source>
        <strain evidence="15">HM-1:IMSS</strain>
    </source>
</reference>
<dbReference type="InterPro" id="IPR011009">
    <property type="entry name" value="Kinase-like_dom_sf"/>
</dbReference>
<dbReference type="VEuPathDB" id="AmoebaDB:EHI5A_050510"/>
<evidence type="ECO:0000313" key="16">
    <source>
        <dbReference type="Proteomes" id="UP000001926"/>
    </source>
</evidence>
<dbReference type="VEuPathDB" id="AmoebaDB:EHI7A_034590"/>
<keyword evidence="4 12" id="KW-0418">Kinase</keyword>
<dbReference type="RefSeq" id="XP_655957.2">
    <property type="nucleotide sequence ID" value="XM_650865.2"/>
</dbReference>
<dbReference type="VEuPathDB" id="AmoebaDB:EHI_177010"/>
<feature type="binding site" evidence="9">
    <location>
        <begin position="167"/>
        <end position="168"/>
    </location>
    <ligand>
        <name>ATP</name>
        <dbReference type="ChEBI" id="CHEBI:30616"/>
    </ligand>
</feature>
<organism evidence="15 16">
    <name type="scientific">Entamoeba histolytica (strain ATCC 30459 / HM-1:IMSS / ABRM)</name>
    <dbReference type="NCBI Taxonomy" id="294381"/>
    <lineage>
        <taxon>Eukaryota</taxon>
        <taxon>Amoebozoa</taxon>
        <taxon>Evosea</taxon>
        <taxon>Archamoebae</taxon>
        <taxon>Mastigamoebida</taxon>
        <taxon>Entamoebidae</taxon>
        <taxon>Entamoeba</taxon>
    </lineage>
</organism>
<dbReference type="KEGG" id="ehi:EHI_177010"/>
<evidence type="ECO:0000256" key="8">
    <source>
        <dbReference type="PIRSR" id="PIRSR630616-1"/>
    </source>
</evidence>
<dbReference type="OMA" id="AAEDTHY"/>
<accession>C4LY26</accession>
<dbReference type="GO" id="GO:0004674">
    <property type="term" value="F:protein serine/threonine kinase activity"/>
    <property type="evidence" value="ECO:0007669"/>
    <property type="project" value="UniProtKB-KW"/>
</dbReference>
<evidence type="ECO:0000256" key="5">
    <source>
        <dbReference type="ARBA" id="ARBA00022840"/>
    </source>
</evidence>